<proteinExistence type="predicted"/>
<sequence>MATIQPCMVTFEAFIALHGLDAESLVKEEYSIKLPTSGEILRIADRYTWVKALETLHRQVQAIQQPSVIEVQVGPRRLLASNHTTTLYQMRPYSESHMVHEPQDSWPAWDEDLGDDINYFATGTYTAIIAGVASNKQHVSTLAPDHTWAPSLMLTPWLTSIDVFLGANGLKEHGAEQHGAAAPILEVQLPAKDEDAPEAFVVHDQSDWLYAMMYLTVVLESNANQSGGPTSGGEERGRSGSHFRITVNHTASTSAKGSPEKNDGEAPGYSVSTQAQEGDHEATIIDSGPEGYAGDGEAPSHSVSTQAQEGAHEATIIDSGPEGYAGDGEAPSHSVSTQAQEGAHEATIIDSGPEGYAEDGNTGPLARVLDTGRGDSSQQEINHNDTSHDEDEDMWDAKDEEEEEVQNEKGANDNIRSPTPPPADVIIISEEEDDCGEGEDLGDDAVMANDGRSDEEKKQLVSLHRVEKNARCTSRFGAMSNSMKCEVGGISTRDTQQLLFAPIRLARSSPLPRKKYGKRAASTNDVFQRLAQDEGEFTLGQLLSHDPPILKLDDDLTKGQERQWLVVRS</sequence>
<evidence type="ECO:0000313" key="1">
    <source>
        <dbReference type="EMBL" id="CAG9951483.1"/>
    </source>
</evidence>
<reference evidence="1" key="1">
    <citation type="submission" date="2020-04" db="EMBL/GenBank/DDBJ databases">
        <authorList>
            <person name="Broberg M."/>
        </authorList>
    </citation>
    <scope>NUCLEOTIDE SEQUENCE</scope>
</reference>
<reference evidence="1" key="2">
    <citation type="submission" date="2021-10" db="EMBL/GenBank/DDBJ databases">
        <authorList>
            <person name="Piombo E."/>
        </authorList>
    </citation>
    <scope>NUCLEOTIDE SEQUENCE</scope>
</reference>
<feature type="non-terminal residue" evidence="1">
    <location>
        <position position="569"/>
    </location>
</feature>
<comment type="caution">
    <text evidence="1">The sequence shown here is derived from an EMBL/GenBank/DDBJ whole genome shotgun (WGS) entry which is preliminary data.</text>
</comment>
<name>A0ACA9UG32_BIOOC</name>
<gene>
    <name evidence="1" type="ORF">CRV2_00020448</name>
</gene>
<organism evidence="1 2">
    <name type="scientific">Clonostachys rosea f. rosea IK726</name>
    <dbReference type="NCBI Taxonomy" id="1349383"/>
    <lineage>
        <taxon>Eukaryota</taxon>
        <taxon>Fungi</taxon>
        <taxon>Dikarya</taxon>
        <taxon>Ascomycota</taxon>
        <taxon>Pezizomycotina</taxon>
        <taxon>Sordariomycetes</taxon>
        <taxon>Hypocreomycetidae</taxon>
        <taxon>Hypocreales</taxon>
        <taxon>Bionectriaceae</taxon>
        <taxon>Clonostachys</taxon>
    </lineage>
</organism>
<dbReference type="EMBL" id="CADEHS020000328">
    <property type="protein sequence ID" value="CAG9951483.1"/>
    <property type="molecule type" value="Genomic_DNA"/>
</dbReference>
<accession>A0ACA9UG32</accession>
<keyword evidence="2" id="KW-1185">Reference proteome</keyword>
<evidence type="ECO:0000313" key="2">
    <source>
        <dbReference type="Proteomes" id="UP000836387"/>
    </source>
</evidence>
<dbReference type="Proteomes" id="UP000836387">
    <property type="component" value="Unassembled WGS sequence"/>
</dbReference>
<protein>
    <submittedName>
        <fullName evidence="1">Uncharacterized protein</fullName>
    </submittedName>
</protein>